<proteinExistence type="predicted"/>
<dbReference type="Proteomes" id="UP000829364">
    <property type="component" value="Chromosome 11"/>
</dbReference>
<organism evidence="1 2">
    <name type="scientific">Purpureocillium takamizusanense</name>
    <dbReference type="NCBI Taxonomy" id="2060973"/>
    <lineage>
        <taxon>Eukaryota</taxon>
        <taxon>Fungi</taxon>
        <taxon>Dikarya</taxon>
        <taxon>Ascomycota</taxon>
        <taxon>Pezizomycotina</taxon>
        <taxon>Sordariomycetes</taxon>
        <taxon>Hypocreomycetidae</taxon>
        <taxon>Hypocreales</taxon>
        <taxon>Ophiocordycipitaceae</taxon>
        <taxon>Purpureocillium</taxon>
    </lineage>
</organism>
<dbReference type="RefSeq" id="XP_047847623.1">
    <property type="nucleotide sequence ID" value="XM_047991611.1"/>
</dbReference>
<dbReference type="KEGG" id="ptkz:JDV02_009915"/>
<dbReference type="EMBL" id="CP086364">
    <property type="protein sequence ID" value="UNI24142.1"/>
    <property type="molecule type" value="Genomic_DNA"/>
</dbReference>
<evidence type="ECO:0000313" key="1">
    <source>
        <dbReference type="EMBL" id="UNI24142.1"/>
    </source>
</evidence>
<reference evidence="1" key="1">
    <citation type="submission" date="2021-11" db="EMBL/GenBank/DDBJ databases">
        <title>Purpureocillium_takamizusanense_genome.</title>
        <authorList>
            <person name="Nguyen N.-H."/>
        </authorList>
    </citation>
    <scope>NUCLEOTIDE SEQUENCE</scope>
    <source>
        <strain evidence="1">PT3</strain>
    </source>
</reference>
<accession>A0A9Q8QTG2</accession>
<evidence type="ECO:0000313" key="2">
    <source>
        <dbReference type="Proteomes" id="UP000829364"/>
    </source>
</evidence>
<sequence>MPPVNYREYCSPERPCERFEDEFMLDDWRDAAKRGAHIMKFFHWAEPKCDFLEFSTMQEHAYIFACLSWYREDRHKGISTADLRYRAERRLWDLFFQGVEDPPEWPFPSPPPGEYLFHPRDHGYSSLYQQWRWDMYMRPEATEFTEDRRREMEARFVRNRQAAGALRDALDIELLTASMERITLVDAQLTARGKDKAEERRKWFWSVCAADCAGFFEPPNTAAFEIAVPRALVRDYLGVRNGAMIGYSRGMLIDSRLIFRFGNCVLFHKPMATVTVDFAPEAEANVRSSVDRDVLCRAWKVLVEWATHLYSGKPVPLSDCFLAAELGATFDPTTSVKPNMDFLAPLGEAFEGATRLNLSVVCRNFIKERNKAREEITRVLEANAQSSKLADDLKDWVDKADYGLLTRQHRILLAYIICRERYALRNPALPIAFYRKVNEE</sequence>
<protein>
    <submittedName>
        <fullName evidence="1">Uncharacterized protein</fullName>
    </submittedName>
</protein>
<dbReference type="OrthoDB" id="10599252at2759"/>
<gene>
    <name evidence="1" type="ORF">JDV02_009915</name>
</gene>
<dbReference type="GeneID" id="72071860"/>
<name>A0A9Q8QTG2_9HYPO</name>
<keyword evidence="2" id="KW-1185">Reference proteome</keyword>
<dbReference type="AlphaFoldDB" id="A0A9Q8QTG2"/>